<proteinExistence type="inferred from homology"/>
<reference evidence="4" key="1">
    <citation type="submission" date="1999-02" db="EMBL/GenBank/DDBJ databases">
        <title>Isolation of a Petunia homologue of the Tobacco stigma specific gene Stig1.</title>
        <authorList>
            <person name="Kooijman J.W."/>
            <person name="Mariani C."/>
        </authorList>
    </citation>
    <scope>NUCLEOTIDE SEQUENCE</scope>
</reference>
<evidence type="ECO:0000256" key="1">
    <source>
        <dbReference type="ARBA" id="ARBA00006010"/>
    </source>
</evidence>
<dbReference type="InterPro" id="IPR006969">
    <property type="entry name" value="Stig-like"/>
</dbReference>
<sequence>MAFINVLIIILTLSSTPISILSGPVTYNTNSTTNSSTNVAVSARKGADPPSKQPGGDNMICETCRALSEKLTCCFNASCVDLSSNRFNCGSCGIVCDLRTRCCGGLCVDITKDNGNCGNCGNACAPGQDCSFGLCGYA</sequence>
<evidence type="ECO:0000313" key="4">
    <source>
        <dbReference type="EMBL" id="AAD45583.1"/>
    </source>
</evidence>
<keyword evidence="2 3" id="KW-0732">Signal</keyword>
<feature type="signal peptide" evidence="3">
    <location>
        <begin position="1"/>
        <end position="22"/>
    </location>
</feature>
<dbReference type="AlphaFoldDB" id="Q9SBR1"/>
<protein>
    <submittedName>
        <fullName evidence="4">Stig1</fullName>
    </submittedName>
</protein>
<feature type="chain" id="PRO_5004332641" evidence="3">
    <location>
        <begin position="23"/>
        <end position="138"/>
    </location>
</feature>
<dbReference type="Pfam" id="PF04885">
    <property type="entry name" value="Stig1"/>
    <property type="match status" value="1"/>
</dbReference>
<dbReference type="PANTHER" id="PTHR33227:SF54">
    <property type="entry name" value="PROTEIN STIG1"/>
    <property type="match status" value="1"/>
</dbReference>
<accession>Q9SBR1</accession>
<dbReference type="EMBL" id="AF130352">
    <property type="protein sequence ID" value="AAD45583.1"/>
    <property type="molecule type" value="Genomic_DNA"/>
</dbReference>
<organism evidence="4">
    <name type="scientific">Petunia hybrida</name>
    <name type="common">Petunia</name>
    <dbReference type="NCBI Taxonomy" id="4102"/>
    <lineage>
        <taxon>Eukaryota</taxon>
        <taxon>Viridiplantae</taxon>
        <taxon>Streptophyta</taxon>
        <taxon>Embryophyta</taxon>
        <taxon>Tracheophyta</taxon>
        <taxon>Spermatophyta</taxon>
        <taxon>Magnoliopsida</taxon>
        <taxon>eudicotyledons</taxon>
        <taxon>Gunneridae</taxon>
        <taxon>Pentapetalae</taxon>
        <taxon>asterids</taxon>
        <taxon>lamiids</taxon>
        <taxon>Solanales</taxon>
        <taxon>Solanaceae</taxon>
        <taxon>Petunioideae</taxon>
        <taxon>Petunia</taxon>
    </lineage>
</organism>
<evidence type="ECO:0000256" key="3">
    <source>
        <dbReference type="SAM" id="SignalP"/>
    </source>
</evidence>
<comment type="similarity">
    <text evidence="1">Belongs to the STIG1 family.</text>
</comment>
<gene>
    <name evidence="4" type="primary">Stig1</name>
</gene>
<name>Q9SBR1_PETHY</name>
<evidence type="ECO:0000256" key="2">
    <source>
        <dbReference type="ARBA" id="ARBA00022729"/>
    </source>
</evidence>
<dbReference type="PANTHER" id="PTHR33227">
    <property type="entry name" value="STIGMA-SPECIFIC STIG1-LIKE PROTEIN 3"/>
    <property type="match status" value="1"/>
</dbReference>